<feature type="transmembrane region" description="Helical" evidence="8">
    <location>
        <begin position="262"/>
        <end position="279"/>
    </location>
</feature>
<feature type="transmembrane region" description="Helical" evidence="8">
    <location>
        <begin position="365"/>
        <end position="398"/>
    </location>
</feature>
<feature type="transmembrane region" description="Helical" evidence="8">
    <location>
        <begin position="300"/>
        <end position="320"/>
    </location>
</feature>
<evidence type="ECO:0000256" key="5">
    <source>
        <dbReference type="ARBA" id="ARBA00023136"/>
    </source>
</evidence>
<evidence type="ECO:0000256" key="6">
    <source>
        <dbReference type="ARBA" id="ARBA00023251"/>
    </source>
</evidence>
<feature type="transmembrane region" description="Helical" evidence="8">
    <location>
        <begin position="33"/>
        <end position="54"/>
    </location>
</feature>
<reference evidence="10" key="3">
    <citation type="journal article" date="2021" name="bioRxiv">
        <title>Bilateral symmetry of linear streptomycete chromosomes.</title>
        <authorList>
            <person name="Algora-Gallardo L."/>
            <person name="Schniete J.K."/>
            <person name="Mark D.R."/>
            <person name="Hunter I.S."/>
            <person name="Herron P.R."/>
        </authorList>
    </citation>
    <scope>NUCLEOTIDE SEQUENCE</scope>
    <source>
        <strain evidence="10">ATCC 10970</strain>
    </source>
</reference>
<evidence type="ECO:0000256" key="7">
    <source>
        <dbReference type="SAM" id="MobiDB-lite"/>
    </source>
</evidence>
<dbReference type="EMBL" id="CP048261">
    <property type="protein sequence ID" value="QST84384.1"/>
    <property type="molecule type" value="Genomic_DNA"/>
</dbReference>
<dbReference type="Gene3D" id="1.20.1250.20">
    <property type="entry name" value="MFS general substrate transporter like domains"/>
    <property type="match status" value="1"/>
</dbReference>
<keyword evidence="5 8" id="KW-0472">Membrane</keyword>
<feature type="transmembrane region" description="Helical" evidence="8">
    <location>
        <begin position="238"/>
        <end position="256"/>
    </location>
</feature>
<protein>
    <submittedName>
        <fullName evidence="10">MFS transporter</fullName>
    </submittedName>
</protein>
<feature type="region of interest" description="Disordered" evidence="7">
    <location>
        <begin position="481"/>
        <end position="513"/>
    </location>
</feature>
<dbReference type="InterPro" id="IPR036259">
    <property type="entry name" value="MFS_trans_sf"/>
</dbReference>
<reference evidence="10" key="2">
    <citation type="submission" date="2020-01" db="EMBL/GenBank/DDBJ databases">
        <authorList>
            <person name="Algora L."/>
            <person name="Schniete J.K."/>
            <person name="MacFadyen A."/>
            <person name="Hoskisson P.A."/>
            <person name="Hunter I.S."/>
            <person name="Herron P.R."/>
        </authorList>
    </citation>
    <scope>NUCLEOTIDE SEQUENCE</scope>
    <source>
        <strain evidence="10">ATCC 10970</strain>
    </source>
</reference>
<evidence type="ECO:0000256" key="8">
    <source>
        <dbReference type="SAM" id="Phobius"/>
    </source>
</evidence>
<dbReference type="InterPro" id="IPR020846">
    <property type="entry name" value="MFS_dom"/>
</dbReference>
<evidence type="ECO:0000259" key="9">
    <source>
        <dbReference type="PROSITE" id="PS50850"/>
    </source>
</evidence>
<evidence type="ECO:0000256" key="4">
    <source>
        <dbReference type="ARBA" id="ARBA00022989"/>
    </source>
</evidence>
<dbReference type="SUPFAM" id="SSF103473">
    <property type="entry name" value="MFS general substrate transporter"/>
    <property type="match status" value="1"/>
</dbReference>
<dbReference type="PROSITE" id="PS50850">
    <property type="entry name" value="MFS"/>
    <property type="match status" value="1"/>
</dbReference>
<dbReference type="GO" id="GO:0046677">
    <property type="term" value="P:response to antibiotic"/>
    <property type="evidence" value="ECO:0007669"/>
    <property type="project" value="UniProtKB-KW"/>
</dbReference>
<dbReference type="GO" id="GO:0022857">
    <property type="term" value="F:transmembrane transporter activity"/>
    <property type="evidence" value="ECO:0007669"/>
    <property type="project" value="InterPro"/>
</dbReference>
<name>A0A8A1V0Z4_STRR1</name>
<evidence type="ECO:0000256" key="3">
    <source>
        <dbReference type="ARBA" id="ARBA00022692"/>
    </source>
</evidence>
<dbReference type="PANTHER" id="PTHR42718:SF9">
    <property type="entry name" value="MAJOR FACILITATOR SUPERFAMILY MULTIDRUG TRANSPORTER MFSC"/>
    <property type="match status" value="1"/>
</dbReference>
<feature type="transmembrane region" description="Helical" evidence="8">
    <location>
        <begin position="95"/>
        <end position="114"/>
    </location>
</feature>
<gene>
    <name evidence="10" type="ORF">SRIM_033205</name>
</gene>
<reference evidence="10" key="1">
    <citation type="submission" date="2012-12" db="EMBL/GenBank/DDBJ databases">
        <authorList>
            <person name="Pethick F.E."/>
            <person name="MacFadyen A.C."/>
            <person name="Tang Z."/>
            <person name="Sangal V."/>
            <person name="Tze-Tze L."/>
            <person name="Chu J."/>
            <person name="Guo M."/>
            <person name="Kirby R."/>
            <person name="Hoskisson P.A."/>
            <person name="Herron P.R."/>
            <person name="Hunter I.S."/>
        </authorList>
    </citation>
    <scope>NUCLEOTIDE SEQUENCE</scope>
    <source>
        <strain evidence="10">ATCC 10970</strain>
    </source>
</reference>
<feature type="transmembrane region" description="Helical" evidence="8">
    <location>
        <begin position="186"/>
        <end position="206"/>
    </location>
</feature>
<accession>A0A8A1V0Z4</accession>
<organism evidence="10 11">
    <name type="scientific">Streptomyces rimosus subsp. rimosus (strain ATCC 10970 / DSM 40260 / JCM 4667 / NRRL 2234)</name>
    <dbReference type="NCBI Taxonomy" id="1265868"/>
    <lineage>
        <taxon>Bacteria</taxon>
        <taxon>Bacillati</taxon>
        <taxon>Actinomycetota</taxon>
        <taxon>Actinomycetes</taxon>
        <taxon>Kitasatosporales</taxon>
        <taxon>Streptomycetaceae</taxon>
        <taxon>Streptomyces</taxon>
    </lineage>
</organism>
<feature type="transmembrane region" description="Helical" evidence="8">
    <location>
        <begin position="453"/>
        <end position="472"/>
    </location>
</feature>
<dbReference type="Pfam" id="PF07690">
    <property type="entry name" value="MFS_1"/>
    <property type="match status" value="1"/>
</dbReference>
<dbReference type="GO" id="GO:0005886">
    <property type="term" value="C:plasma membrane"/>
    <property type="evidence" value="ECO:0007669"/>
    <property type="project" value="UniProtKB-SubCell"/>
</dbReference>
<dbReference type="PANTHER" id="PTHR42718">
    <property type="entry name" value="MAJOR FACILITATOR SUPERFAMILY MULTIDRUG TRANSPORTER MFSC"/>
    <property type="match status" value="1"/>
</dbReference>
<evidence type="ECO:0000313" key="10">
    <source>
        <dbReference type="EMBL" id="QST84384.1"/>
    </source>
</evidence>
<keyword evidence="4 8" id="KW-1133">Transmembrane helix</keyword>
<keyword evidence="6" id="KW-0046">Antibiotic resistance</keyword>
<evidence type="ECO:0000256" key="2">
    <source>
        <dbReference type="ARBA" id="ARBA00022448"/>
    </source>
</evidence>
<evidence type="ECO:0000313" key="11">
    <source>
        <dbReference type="Proteomes" id="UP000011074"/>
    </source>
</evidence>
<sequence>MRAEGAAADAASAAGAAPGGGERGFGARLMTPLLLGSVLNPVNSTMIATALVAIARDFRVGAADTAWLISAMYLASAVAQPSMGRLADRLGPRRVFVAGLVTVLGAGLLGALAPTFTLLIVSRVVLGVGTSAAYPAAMAMLRTEAERVGRGTPRAVLGRLSLAALGSAAVGPALGGLLAATAGWRAVFAVNVPLALVALACALAWLPADGRTAADRTAHRATAGTAARAADRPGSLDPLGIALFAATLTVAMFFLLDLAHPRWPLLAPAAALAAVLTWWQLRHPEPFLDLRMLARNGALLLTYLRHGLTYLVIYCVLYGYSQWLEEGHGYSAFHAGLIMLPMSGAAALCSLAGARTKGIRAPLTAAAACLAVGSGVCLLLGGGTPLALLLLAGVLFGIPQGLASTGNQAAVYAQAPADGIGAAAGFQRTAQYLGAITASSLIGLLYGQRATDAGLHEIAVVGLVLGGLLLVLTAADRTLRPRTVPSSPARTAAPSRTRTSSDRHRTEDSSPRP</sequence>
<dbReference type="GeneID" id="66858942"/>
<feature type="transmembrane region" description="Helical" evidence="8">
    <location>
        <begin position="332"/>
        <end position="353"/>
    </location>
</feature>
<feature type="transmembrane region" description="Helical" evidence="8">
    <location>
        <begin position="66"/>
        <end position="83"/>
    </location>
</feature>
<dbReference type="Proteomes" id="UP000011074">
    <property type="component" value="Chromosome"/>
</dbReference>
<proteinExistence type="predicted"/>
<feature type="transmembrane region" description="Helical" evidence="8">
    <location>
        <begin position="120"/>
        <end position="141"/>
    </location>
</feature>
<feature type="transmembrane region" description="Helical" evidence="8">
    <location>
        <begin position="162"/>
        <end position="180"/>
    </location>
</feature>
<dbReference type="Gene3D" id="1.20.1720.10">
    <property type="entry name" value="Multidrug resistance protein D"/>
    <property type="match status" value="1"/>
</dbReference>
<evidence type="ECO:0000256" key="1">
    <source>
        <dbReference type="ARBA" id="ARBA00004651"/>
    </source>
</evidence>
<feature type="compositionally biased region" description="Basic and acidic residues" evidence="7">
    <location>
        <begin position="499"/>
        <end position="513"/>
    </location>
</feature>
<feature type="domain" description="Major facilitator superfamily (MFS) profile" evidence="9">
    <location>
        <begin position="29"/>
        <end position="484"/>
    </location>
</feature>
<dbReference type="AlphaFoldDB" id="A0A8A1V0Z4"/>
<comment type="subcellular location">
    <subcellularLocation>
        <location evidence="1">Cell membrane</location>
        <topology evidence="1">Multi-pass membrane protein</topology>
    </subcellularLocation>
</comment>
<keyword evidence="2" id="KW-0813">Transport</keyword>
<keyword evidence="3 8" id="KW-0812">Transmembrane</keyword>
<dbReference type="InterPro" id="IPR011701">
    <property type="entry name" value="MFS"/>
</dbReference>
<dbReference type="RefSeq" id="WP_100246561.1">
    <property type="nucleotide sequence ID" value="NZ_CP048261.1"/>
</dbReference>